<dbReference type="InterPro" id="IPR038515">
    <property type="entry name" value="CpxA_peri_sf"/>
</dbReference>
<dbReference type="PRINTS" id="PR00344">
    <property type="entry name" value="BCTRLSENSOR"/>
</dbReference>
<evidence type="ECO:0000256" key="12">
    <source>
        <dbReference type="ARBA" id="ARBA00023012"/>
    </source>
</evidence>
<organism evidence="18 20">
    <name type="scientific">Xenorhabdus hominickii</name>
    <dbReference type="NCBI Taxonomy" id="351679"/>
    <lineage>
        <taxon>Bacteria</taxon>
        <taxon>Pseudomonadati</taxon>
        <taxon>Pseudomonadota</taxon>
        <taxon>Gammaproteobacteria</taxon>
        <taxon>Enterobacterales</taxon>
        <taxon>Morganellaceae</taxon>
        <taxon>Xenorhabdus</taxon>
    </lineage>
</organism>
<dbReference type="CDD" id="cd00082">
    <property type="entry name" value="HisKA"/>
    <property type="match status" value="1"/>
</dbReference>
<dbReference type="GO" id="GO:0000155">
    <property type="term" value="F:phosphorelay sensor kinase activity"/>
    <property type="evidence" value="ECO:0007669"/>
    <property type="project" value="InterPro"/>
</dbReference>
<evidence type="ECO:0000256" key="2">
    <source>
        <dbReference type="ARBA" id="ARBA00004651"/>
    </source>
</evidence>
<reference evidence="17 19" key="1">
    <citation type="submission" date="2016-06" db="EMBL/GenBank/DDBJ databases">
        <title>Bacterial characters and pathogenicity of Xenorhabdus hominickii from an entomopathogenic nematode, Steinernema monticolum.</title>
        <authorList>
            <person name="Park Y."/>
            <person name="Kim Y."/>
        </authorList>
    </citation>
    <scope>NUCLEOTIDE SEQUENCE [LARGE SCALE GENOMIC DNA]</scope>
    <source>
        <strain evidence="17 19">ANU1</strain>
    </source>
</reference>
<evidence type="ECO:0000256" key="14">
    <source>
        <dbReference type="SAM" id="Phobius"/>
    </source>
</evidence>
<dbReference type="CDD" id="cd06225">
    <property type="entry name" value="HAMP"/>
    <property type="match status" value="1"/>
</dbReference>
<keyword evidence="9 17" id="KW-0418">Kinase</keyword>
<evidence type="ECO:0000313" key="19">
    <source>
        <dbReference type="Proteomes" id="UP000094600"/>
    </source>
</evidence>
<accession>A0A2G0QEM8</accession>
<evidence type="ECO:0000256" key="5">
    <source>
        <dbReference type="ARBA" id="ARBA00022553"/>
    </source>
</evidence>
<evidence type="ECO:0000313" key="18">
    <source>
        <dbReference type="EMBL" id="PHM57680.1"/>
    </source>
</evidence>
<dbReference type="SUPFAM" id="SSF47384">
    <property type="entry name" value="Homodimeric domain of signal transducing histidine kinase"/>
    <property type="match status" value="1"/>
</dbReference>
<dbReference type="InterPro" id="IPR032404">
    <property type="entry name" value="CpxA_peri"/>
</dbReference>
<evidence type="ECO:0000313" key="17">
    <source>
        <dbReference type="EMBL" id="AOM41723.1"/>
    </source>
</evidence>
<evidence type="ECO:0000256" key="1">
    <source>
        <dbReference type="ARBA" id="ARBA00000085"/>
    </source>
</evidence>
<dbReference type="Gene3D" id="3.30.565.10">
    <property type="entry name" value="Histidine kinase-like ATPase, C-terminal domain"/>
    <property type="match status" value="1"/>
</dbReference>
<dbReference type="InterPro" id="IPR003661">
    <property type="entry name" value="HisK_dim/P_dom"/>
</dbReference>
<dbReference type="CDD" id="cd16949">
    <property type="entry name" value="HATPase_CpxA-like"/>
    <property type="match status" value="1"/>
</dbReference>
<dbReference type="Proteomes" id="UP000094600">
    <property type="component" value="Chromosome"/>
</dbReference>
<dbReference type="SMART" id="SM00304">
    <property type="entry name" value="HAMP"/>
    <property type="match status" value="1"/>
</dbReference>
<evidence type="ECO:0000256" key="8">
    <source>
        <dbReference type="ARBA" id="ARBA00022741"/>
    </source>
</evidence>
<keyword evidence="5" id="KW-0597">Phosphoprotein</keyword>
<dbReference type="RefSeq" id="WP_069317382.1">
    <property type="nucleotide sequence ID" value="NZ_CAWNQJ010000001.1"/>
</dbReference>
<evidence type="ECO:0000256" key="6">
    <source>
        <dbReference type="ARBA" id="ARBA00022679"/>
    </source>
</evidence>
<dbReference type="Gene3D" id="3.30.450.210">
    <property type="entry name" value="Two-component sensor protein CpxA, periplasmic domain"/>
    <property type="match status" value="1"/>
</dbReference>
<dbReference type="FunFam" id="1.10.287.130:FF:000007">
    <property type="entry name" value="Sensor histidine kinase CpxA"/>
    <property type="match status" value="1"/>
</dbReference>
<keyword evidence="19" id="KW-1185">Reference proteome</keyword>
<dbReference type="OrthoDB" id="9804645at2"/>
<dbReference type="GO" id="GO:0005524">
    <property type="term" value="F:ATP binding"/>
    <property type="evidence" value="ECO:0007669"/>
    <property type="project" value="UniProtKB-KW"/>
</dbReference>
<keyword evidence="4" id="KW-1003">Cell membrane</keyword>
<evidence type="ECO:0000256" key="7">
    <source>
        <dbReference type="ARBA" id="ARBA00022692"/>
    </source>
</evidence>
<dbReference type="InterPro" id="IPR050398">
    <property type="entry name" value="HssS/ArlS-like"/>
</dbReference>
<reference evidence="18 20" key="2">
    <citation type="journal article" date="2017" name="Nat. Microbiol.">
        <title>Natural product diversity associated with the nematode symbionts Photorhabdus and Xenorhabdus.</title>
        <authorList>
            <person name="Tobias N.J."/>
            <person name="Wolff H."/>
            <person name="Djahanschiri B."/>
            <person name="Grundmann F."/>
            <person name="Kronenwerth M."/>
            <person name="Shi Y.M."/>
            <person name="Simonyi S."/>
            <person name="Grun P."/>
            <person name="Shapiro-Ilan D."/>
            <person name="Pidot S.J."/>
            <person name="Stinear T.P."/>
            <person name="Ebersberger I."/>
            <person name="Bode H.B."/>
        </authorList>
    </citation>
    <scope>NUCLEOTIDE SEQUENCE [LARGE SCALE GENOMIC DNA]</scope>
    <source>
        <strain evidence="18 20">DSM 17903</strain>
    </source>
</reference>
<dbReference type="Pfam" id="PF02518">
    <property type="entry name" value="HATPase_c"/>
    <property type="match status" value="1"/>
</dbReference>
<dbReference type="PROSITE" id="PS50109">
    <property type="entry name" value="HIS_KIN"/>
    <property type="match status" value="1"/>
</dbReference>
<dbReference type="InterPro" id="IPR058125">
    <property type="entry name" value="CpxA"/>
</dbReference>
<dbReference type="InterPro" id="IPR003594">
    <property type="entry name" value="HATPase_dom"/>
</dbReference>
<keyword evidence="6" id="KW-0808">Transferase</keyword>
<evidence type="ECO:0000256" key="10">
    <source>
        <dbReference type="ARBA" id="ARBA00022840"/>
    </source>
</evidence>
<evidence type="ECO:0000259" key="16">
    <source>
        <dbReference type="PROSITE" id="PS50885"/>
    </source>
</evidence>
<sequence>MINSLTARIFAIFWLTLALVLMVALMAPKLDSRQLTPLLDNEYHQGKKLARQIEEELTRYPTNDLFWWLRLDRALVQLTPPGQRLLLVTSEGRIIDIDTPARQIQVVRNFIGQSDNSDHPKKKKYGRSEILGPFSIRDGEDHYQLYLVRPASSPQSDFINLMFDRPFLLPAATMLISAPLLLWLAWSLAKPARKLKNAADDVAKGNLRQHPELESGPQEFLATGSSFNQMISALERMVTAQQRLISDISHELRTPLTRLQLATALLRRRHGENKELERIETETQRLDGMINDLLILSRNQHKNELLRENIKASELWNDILENAKFEVEQINKTLDIVSPPGSWVIYCNPAMLGSALENIVRNALRYSSSHIAVAFKADNQGVTITVDDDGPGVNPEDREYIFRPFYRTDEARDRASGGTGLGLAIVETAVSQHRGWVKAEDSPLGGLRLVIWLPLHGR</sequence>
<gene>
    <name evidence="17" type="ORF">A9255_14850</name>
    <name evidence="18" type="ORF">Xhom_00678</name>
</gene>
<proteinExistence type="predicted"/>
<dbReference type="InterPro" id="IPR058126">
    <property type="entry name" value="CpxA-like_HATPase"/>
</dbReference>
<evidence type="ECO:0000256" key="4">
    <source>
        <dbReference type="ARBA" id="ARBA00022475"/>
    </source>
</evidence>
<protein>
    <recommendedName>
        <fullName evidence="3">histidine kinase</fullName>
        <ecNumber evidence="3">2.7.13.3</ecNumber>
    </recommendedName>
</protein>
<dbReference type="KEGG" id="xho:A9255_14850"/>
<evidence type="ECO:0000256" key="9">
    <source>
        <dbReference type="ARBA" id="ARBA00022777"/>
    </source>
</evidence>
<name>A0A2G0QEM8_XENHO</name>
<dbReference type="EC" id="2.7.13.3" evidence="3"/>
<keyword evidence="8" id="KW-0547">Nucleotide-binding</keyword>
<keyword evidence="10" id="KW-0067">ATP-binding</keyword>
<comment type="catalytic activity">
    <reaction evidence="1">
        <text>ATP + protein L-histidine = ADP + protein N-phospho-L-histidine.</text>
        <dbReference type="EC" id="2.7.13.3"/>
    </reaction>
</comment>
<keyword evidence="11 14" id="KW-1133">Transmembrane helix</keyword>
<evidence type="ECO:0000313" key="20">
    <source>
        <dbReference type="Proteomes" id="UP000225433"/>
    </source>
</evidence>
<dbReference type="SMART" id="SM00387">
    <property type="entry name" value="HATPase_c"/>
    <property type="match status" value="1"/>
</dbReference>
<dbReference type="EMBL" id="CP016176">
    <property type="protein sequence ID" value="AOM41723.1"/>
    <property type="molecule type" value="Genomic_DNA"/>
</dbReference>
<evidence type="ECO:0000256" key="13">
    <source>
        <dbReference type="ARBA" id="ARBA00023136"/>
    </source>
</evidence>
<dbReference type="InterPro" id="IPR036097">
    <property type="entry name" value="HisK_dim/P_sf"/>
</dbReference>
<dbReference type="NCBIfam" id="NF007007">
    <property type="entry name" value="PRK09470.1"/>
    <property type="match status" value="1"/>
</dbReference>
<keyword evidence="13 14" id="KW-0472">Membrane</keyword>
<dbReference type="PANTHER" id="PTHR45528:SF1">
    <property type="entry name" value="SENSOR HISTIDINE KINASE CPXA"/>
    <property type="match status" value="1"/>
</dbReference>
<dbReference type="Pfam" id="PF00512">
    <property type="entry name" value="HisKA"/>
    <property type="match status" value="1"/>
</dbReference>
<dbReference type="PROSITE" id="PS50885">
    <property type="entry name" value="HAMP"/>
    <property type="match status" value="1"/>
</dbReference>
<evidence type="ECO:0000259" key="15">
    <source>
        <dbReference type="PROSITE" id="PS50109"/>
    </source>
</evidence>
<feature type="transmembrane region" description="Helical" evidence="14">
    <location>
        <begin position="167"/>
        <end position="186"/>
    </location>
</feature>
<dbReference type="PANTHER" id="PTHR45528">
    <property type="entry name" value="SENSOR HISTIDINE KINASE CPXA"/>
    <property type="match status" value="1"/>
</dbReference>
<dbReference type="InterPro" id="IPR036890">
    <property type="entry name" value="HATPase_C_sf"/>
</dbReference>
<keyword evidence="7 14" id="KW-0812">Transmembrane</keyword>
<keyword evidence="12" id="KW-0902">Two-component regulatory system</keyword>
<evidence type="ECO:0000256" key="3">
    <source>
        <dbReference type="ARBA" id="ARBA00012438"/>
    </source>
</evidence>
<feature type="domain" description="Histidine kinase" evidence="15">
    <location>
        <begin position="247"/>
        <end position="457"/>
    </location>
</feature>
<dbReference type="SUPFAM" id="SSF55874">
    <property type="entry name" value="ATPase domain of HSP90 chaperone/DNA topoisomerase II/histidine kinase"/>
    <property type="match status" value="1"/>
</dbReference>
<dbReference type="STRING" id="351679.A9255_14850"/>
<comment type="subcellular location">
    <subcellularLocation>
        <location evidence="2">Cell membrane</location>
        <topology evidence="2">Multi-pass membrane protein</topology>
    </subcellularLocation>
</comment>
<dbReference type="GO" id="GO:0005886">
    <property type="term" value="C:plasma membrane"/>
    <property type="evidence" value="ECO:0007669"/>
    <property type="project" value="UniProtKB-SubCell"/>
</dbReference>
<dbReference type="Pfam" id="PF16527">
    <property type="entry name" value="CpxA_peri"/>
    <property type="match status" value="1"/>
</dbReference>
<dbReference type="InterPro" id="IPR005467">
    <property type="entry name" value="His_kinase_dom"/>
</dbReference>
<dbReference type="InterPro" id="IPR004358">
    <property type="entry name" value="Sig_transdc_His_kin-like_C"/>
</dbReference>
<dbReference type="SMART" id="SM00388">
    <property type="entry name" value="HisKA"/>
    <property type="match status" value="1"/>
</dbReference>
<dbReference type="Proteomes" id="UP000225433">
    <property type="component" value="Unassembled WGS sequence"/>
</dbReference>
<dbReference type="Gene3D" id="1.10.287.130">
    <property type="match status" value="1"/>
</dbReference>
<dbReference type="EMBL" id="NJAI01000001">
    <property type="protein sequence ID" value="PHM57680.1"/>
    <property type="molecule type" value="Genomic_DNA"/>
</dbReference>
<dbReference type="Pfam" id="PF00672">
    <property type="entry name" value="HAMP"/>
    <property type="match status" value="1"/>
</dbReference>
<dbReference type="FunFam" id="3.30.565.10:FF:000011">
    <property type="entry name" value="Sensor histidine kinase CpxA"/>
    <property type="match status" value="1"/>
</dbReference>
<feature type="domain" description="HAMP" evidence="16">
    <location>
        <begin position="186"/>
        <end position="239"/>
    </location>
</feature>
<dbReference type="InterPro" id="IPR003660">
    <property type="entry name" value="HAMP_dom"/>
</dbReference>
<dbReference type="AlphaFoldDB" id="A0A2G0QEM8"/>
<evidence type="ECO:0000256" key="11">
    <source>
        <dbReference type="ARBA" id="ARBA00022989"/>
    </source>
</evidence>